<comment type="caution">
    <text evidence="1">The sequence shown here is derived from an EMBL/GenBank/DDBJ whole genome shotgun (WGS) entry which is preliminary data.</text>
</comment>
<dbReference type="RefSeq" id="WP_087989989.1">
    <property type="nucleotide sequence ID" value="NZ_NFHM01000026.1"/>
</dbReference>
<dbReference type="Proteomes" id="UP000195455">
    <property type="component" value="Unassembled WGS sequence"/>
</dbReference>
<dbReference type="AlphaFoldDB" id="A0A1Y3TWI9"/>
<sequence length="172" mass="20897">MEDIGNLQKIFHVYEERYHKAEKMGIDESSPFYAAMKEIECRYVAFYFTVEMLNSLKNKCNEQGFKKYCYEFFQMIAKRMVLYEEIINEDGKKEYIAQKIRISRQDTYAVNAYQNAKRAYISFQEMNYEEDDKNKVCMKIFENILNMVHWMMMVREMRFPVNRGKIDMICSR</sequence>
<organism evidence="1 2">
    <name type="scientific">Anaerotignum lactatifermentans</name>
    <dbReference type="NCBI Taxonomy" id="160404"/>
    <lineage>
        <taxon>Bacteria</taxon>
        <taxon>Bacillati</taxon>
        <taxon>Bacillota</taxon>
        <taxon>Clostridia</taxon>
        <taxon>Lachnospirales</taxon>
        <taxon>Anaerotignaceae</taxon>
        <taxon>Anaerotignum</taxon>
    </lineage>
</organism>
<protein>
    <submittedName>
        <fullName evidence="1">Uncharacterized protein</fullName>
    </submittedName>
</protein>
<gene>
    <name evidence="1" type="ORF">B5G26_13300</name>
</gene>
<dbReference type="EMBL" id="NFHM01000026">
    <property type="protein sequence ID" value="OUN40926.1"/>
    <property type="molecule type" value="Genomic_DNA"/>
</dbReference>
<name>A0A1Y3TWI9_9FIRM</name>
<reference evidence="2" key="1">
    <citation type="submission" date="2017-04" db="EMBL/GenBank/DDBJ databases">
        <title>Function of individual gut microbiota members based on whole genome sequencing of pure cultures obtained from chicken caecum.</title>
        <authorList>
            <person name="Medvecky M."/>
            <person name="Cejkova D."/>
            <person name="Polansky O."/>
            <person name="Karasova D."/>
            <person name="Kubasova T."/>
            <person name="Cizek A."/>
            <person name="Rychlik I."/>
        </authorList>
    </citation>
    <scope>NUCLEOTIDE SEQUENCE [LARGE SCALE GENOMIC DNA]</scope>
    <source>
        <strain evidence="2">An75</strain>
    </source>
</reference>
<accession>A0A1Y3TWI9</accession>
<evidence type="ECO:0000313" key="2">
    <source>
        <dbReference type="Proteomes" id="UP000195455"/>
    </source>
</evidence>
<evidence type="ECO:0000313" key="1">
    <source>
        <dbReference type="EMBL" id="OUN40926.1"/>
    </source>
</evidence>
<proteinExistence type="predicted"/>